<proteinExistence type="inferred from homology"/>
<dbReference type="GO" id="GO:0032259">
    <property type="term" value="P:methylation"/>
    <property type="evidence" value="ECO:0007669"/>
    <property type="project" value="UniProtKB-KW"/>
</dbReference>
<evidence type="ECO:0000256" key="2">
    <source>
        <dbReference type="ARBA" id="ARBA00022679"/>
    </source>
</evidence>
<dbReference type="STRING" id="229203.SAMN05444338_11360"/>
<sequence>MYKTSEIVAKYGIKESLLKEYIIEQNIPVVNEEEISKKYFQTILSFIENTEDRIEKRLKKPEATFKYNSDKNKVSIYQDDAISFLKKLPSNSVDVIATDPAYSGMNDKLKLGKGRIVGKYADKGKENGKWFGEFEDSEENYNEFLSECKRVLKKSTGHIYIMFDSYSLLSLGSVVRSHFDVKNLITWDKVNIGMGHYFRRRHEYIIFATNENTRKIKNRKFPDVWRFKRIHSSKYPTQKPVEVFQAMLHASSEDGFTVCDPFLGSASSAIAAIKNNCNYIGCDISDKSIEISTSRISEYLKSGKDNLQTKSMAVDDNIFWE</sequence>
<comment type="similarity">
    <text evidence="3">Belongs to the N(4)/N(6)-methyltransferase family.</text>
</comment>
<dbReference type="Gene3D" id="3.40.50.150">
    <property type="entry name" value="Vaccinia Virus protein VP39"/>
    <property type="match status" value="1"/>
</dbReference>
<dbReference type="GO" id="GO:0003677">
    <property type="term" value="F:DNA binding"/>
    <property type="evidence" value="ECO:0007669"/>
    <property type="project" value="InterPro"/>
</dbReference>
<dbReference type="InterPro" id="IPR029063">
    <property type="entry name" value="SAM-dependent_MTases_sf"/>
</dbReference>
<dbReference type="AlphaFoldDB" id="A0A1H3DMT9"/>
<evidence type="ECO:0000256" key="1">
    <source>
        <dbReference type="ARBA" id="ARBA00022603"/>
    </source>
</evidence>
<evidence type="ECO:0000313" key="6">
    <source>
        <dbReference type="Proteomes" id="UP000198569"/>
    </source>
</evidence>
<keyword evidence="2" id="KW-0808">Transferase</keyword>
<accession>A0A1H3DMT9</accession>
<dbReference type="Pfam" id="PF01555">
    <property type="entry name" value="N6_N4_Mtase"/>
    <property type="match status" value="1"/>
</dbReference>
<dbReference type="SUPFAM" id="SSF53335">
    <property type="entry name" value="S-adenosyl-L-methionine-dependent methyltransferases"/>
    <property type="match status" value="1"/>
</dbReference>
<dbReference type="Proteomes" id="UP000198569">
    <property type="component" value="Unassembled WGS sequence"/>
</dbReference>
<dbReference type="PRINTS" id="PR00508">
    <property type="entry name" value="S21N4MTFRASE"/>
</dbReference>
<dbReference type="RefSeq" id="WP_091434115.1">
    <property type="nucleotide sequence ID" value="NZ_FNMV01000013.1"/>
</dbReference>
<protein>
    <recommendedName>
        <fullName evidence="3">Methyltransferase</fullName>
        <ecNumber evidence="3">2.1.1.-</ecNumber>
    </recommendedName>
</protein>
<evidence type="ECO:0000313" key="5">
    <source>
        <dbReference type="EMBL" id="SDX67832.1"/>
    </source>
</evidence>
<evidence type="ECO:0000259" key="4">
    <source>
        <dbReference type="Pfam" id="PF01555"/>
    </source>
</evidence>
<dbReference type="EMBL" id="FNMV01000013">
    <property type="protein sequence ID" value="SDX67832.1"/>
    <property type="molecule type" value="Genomic_DNA"/>
</dbReference>
<evidence type="ECO:0000256" key="3">
    <source>
        <dbReference type="RuleBase" id="RU362026"/>
    </source>
</evidence>
<dbReference type="InterPro" id="IPR001091">
    <property type="entry name" value="RM_Methyltransferase"/>
</dbReference>
<dbReference type="OrthoDB" id="9800801at2"/>
<feature type="domain" description="DNA methylase N-4/N-6" evidence="4">
    <location>
        <begin position="93"/>
        <end position="292"/>
    </location>
</feature>
<dbReference type="GO" id="GO:0008170">
    <property type="term" value="F:N-methyltransferase activity"/>
    <property type="evidence" value="ECO:0007669"/>
    <property type="project" value="InterPro"/>
</dbReference>
<keyword evidence="6" id="KW-1185">Reference proteome</keyword>
<dbReference type="InterPro" id="IPR002941">
    <property type="entry name" value="DNA_methylase_N4/N6"/>
</dbReference>
<organism evidence="5 6">
    <name type="scientific">Flavobacterium degerlachei</name>
    <dbReference type="NCBI Taxonomy" id="229203"/>
    <lineage>
        <taxon>Bacteria</taxon>
        <taxon>Pseudomonadati</taxon>
        <taxon>Bacteroidota</taxon>
        <taxon>Flavobacteriia</taxon>
        <taxon>Flavobacteriales</taxon>
        <taxon>Flavobacteriaceae</taxon>
        <taxon>Flavobacterium</taxon>
    </lineage>
</organism>
<gene>
    <name evidence="5" type="ORF">SAMN05444338_11360</name>
</gene>
<dbReference type="EC" id="2.1.1.-" evidence="3"/>
<reference evidence="6" key="1">
    <citation type="submission" date="2016-10" db="EMBL/GenBank/DDBJ databases">
        <authorList>
            <person name="Varghese N."/>
            <person name="Submissions S."/>
        </authorList>
    </citation>
    <scope>NUCLEOTIDE SEQUENCE [LARGE SCALE GENOMIC DNA]</scope>
    <source>
        <strain evidence="6">DSM 15718</strain>
    </source>
</reference>
<keyword evidence="1 5" id="KW-0489">Methyltransferase</keyword>
<name>A0A1H3DMT9_9FLAO</name>